<evidence type="ECO:0000259" key="1">
    <source>
        <dbReference type="Pfam" id="PF00419"/>
    </source>
</evidence>
<accession>A0AAQ3LM47</accession>
<dbReference type="RefSeq" id="WP_073650955.1">
    <property type="nucleotide sequence ID" value="NZ_AP014622.1"/>
</dbReference>
<dbReference type="InterPro" id="IPR000259">
    <property type="entry name" value="Adhesion_dom_fimbrial"/>
</dbReference>
<name>A0AAQ3LM47_PSEAI</name>
<gene>
    <name evidence="2" type="ORF">L4V69_06120</name>
</gene>
<organism evidence="2 3">
    <name type="scientific">Pseudomonas aeruginosa</name>
    <dbReference type="NCBI Taxonomy" id="287"/>
    <lineage>
        <taxon>Bacteria</taxon>
        <taxon>Pseudomonadati</taxon>
        <taxon>Pseudomonadota</taxon>
        <taxon>Gammaproteobacteria</taxon>
        <taxon>Pseudomonadales</taxon>
        <taxon>Pseudomonadaceae</taxon>
        <taxon>Pseudomonas</taxon>
    </lineage>
</organism>
<dbReference type="EMBL" id="CP136986">
    <property type="protein sequence ID" value="WOS78718.1"/>
    <property type="molecule type" value="Genomic_DNA"/>
</dbReference>
<proteinExistence type="predicted"/>
<reference evidence="2" key="1">
    <citation type="submission" date="2023-06" db="EMBL/GenBank/DDBJ databases">
        <authorList>
            <consortium name="Clinical and Environmental Microbiology Branch: Whole genome sequencing antimicrobial resistance pathogens in the healthcare setting"/>
        </authorList>
    </citation>
    <scope>NUCLEOTIDE SEQUENCE</scope>
    <source>
        <strain evidence="2">2021CK-01020</strain>
    </source>
</reference>
<dbReference type="Proteomes" id="UP001297540">
    <property type="component" value="Chromosome"/>
</dbReference>
<dbReference type="GO" id="GO:0009289">
    <property type="term" value="C:pilus"/>
    <property type="evidence" value="ECO:0007669"/>
    <property type="project" value="InterPro"/>
</dbReference>
<feature type="domain" description="Fimbrial-type adhesion" evidence="1">
    <location>
        <begin position="4"/>
        <end position="80"/>
    </location>
</feature>
<protein>
    <submittedName>
        <fullName evidence="2">Fimbrial protein</fullName>
    </submittedName>
</protein>
<evidence type="ECO:0000313" key="2">
    <source>
        <dbReference type="EMBL" id="WOS78718.1"/>
    </source>
</evidence>
<reference evidence="2" key="2">
    <citation type="submission" date="2023-10" db="EMBL/GenBank/DDBJ databases">
        <title>Pathogen: clinical or host-associated sample.</title>
        <authorList>
            <person name="Hergert J."/>
            <person name="Casey R."/>
            <person name="Wagner J."/>
            <person name="Young E.L."/>
            <person name="Oakeson K.F."/>
        </authorList>
    </citation>
    <scope>NUCLEOTIDE SEQUENCE</scope>
    <source>
        <strain evidence="2">2021CK-01020</strain>
    </source>
</reference>
<evidence type="ECO:0000313" key="3">
    <source>
        <dbReference type="Proteomes" id="UP001297540"/>
    </source>
</evidence>
<dbReference type="GO" id="GO:0007155">
    <property type="term" value="P:cell adhesion"/>
    <property type="evidence" value="ECO:0007669"/>
    <property type="project" value="InterPro"/>
</dbReference>
<dbReference type="SUPFAM" id="SSF49401">
    <property type="entry name" value="Bacterial adhesins"/>
    <property type="match status" value="1"/>
</dbReference>
<sequence>MNSSSTVGDTLVPGDNKSVGITVLRQEDRRIVPFNKEFQLVEHSKDQVVVKNFLAQLKWMTNAPTLGRFNATAAIDIYYK</sequence>
<dbReference type="AlphaFoldDB" id="A0AAQ3LM47"/>
<dbReference type="InterPro" id="IPR008966">
    <property type="entry name" value="Adhesion_dom_sf"/>
</dbReference>
<dbReference type="Pfam" id="PF00419">
    <property type="entry name" value="Fimbrial"/>
    <property type="match status" value="1"/>
</dbReference>